<reference evidence="2 3" key="2">
    <citation type="submission" date="2018-11" db="EMBL/GenBank/DDBJ databases">
        <authorList>
            <consortium name="Pathogen Informatics"/>
        </authorList>
    </citation>
    <scope>NUCLEOTIDE SEQUENCE [LARGE SCALE GENOMIC DNA]</scope>
</reference>
<proteinExistence type="predicted"/>
<dbReference type="AlphaFoldDB" id="A0A0N4YPR5"/>
<evidence type="ECO:0000313" key="2">
    <source>
        <dbReference type="EMBL" id="VDL82966.1"/>
    </source>
</evidence>
<keyword evidence="3" id="KW-1185">Reference proteome</keyword>
<reference evidence="4" key="1">
    <citation type="submission" date="2017-02" db="UniProtKB">
        <authorList>
            <consortium name="WormBaseParasite"/>
        </authorList>
    </citation>
    <scope>IDENTIFICATION</scope>
</reference>
<dbReference type="WBParaSite" id="NBR_0001923601-mRNA-1">
    <property type="protein sequence ID" value="NBR_0001923601-mRNA-1"/>
    <property type="gene ID" value="NBR_0001923601"/>
</dbReference>
<organism evidence="4">
    <name type="scientific">Nippostrongylus brasiliensis</name>
    <name type="common">Rat hookworm</name>
    <dbReference type="NCBI Taxonomy" id="27835"/>
    <lineage>
        <taxon>Eukaryota</taxon>
        <taxon>Metazoa</taxon>
        <taxon>Ecdysozoa</taxon>
        <taxon>Nematoda</taxon>
        <taxon>Chromadorea</taxon>
        <taxon>Rhabditida</taxon>
        <taxon>Rhabditina</taxon>
        <taxon>Rhabditomorpha</taxon>
        <taxon>Strongyloidea</taxon>
        <taxon>Heligmosomidae</taxon>
        <taxon>Nippostrongylus</taxon>
    </lineage>
</organism>
<protein>
    <submittedName>
        <fullName evidence="4">SKA2 domain-containing protein</fullName>
    </submittedName>
</protein>
<accession>A0A0N4YPR5</accession>
<dbReference type="Proteomes" id="UP000271162">
    <property type="component" value="Unassembled WGS sequence"/>
</dbReference>
<name>A0A0N4YPR5_NIPBR</name>
<evidence type="ECO:0000256" key="1">
    <source>
        <dbReference type="SAM" id="MobiDB-lite"/>
    </source>
</evidence>
<evidence type="ECO:0000313" key="3">
    <source>
        <dbReference type="Proteomes" id="UP000271162"/>
    </source>
</evidence>
<gene>
    <name evidence="2" type="ORF">NBR_LOCUS19237</name>
</gene>
<sequence length="85" mass="10167">MKHAVQDMDFSRRLDRLEKKLSVLPQMQEAMKSLQKPSSDFLQQERKEDREPDIIDFNIVPYEEELTNIASRNTKEDRRVLLSFI</sequence>
<evidence type="ECO:0000313" key="4">
    <source>
        <dbReference type="WBParaSite" id="NBR_0001923601-mRNA-1"/>
    </source>
</evidence>
<feature type="region of interest" description="Disordered" evidence="1">
    <location>
        <begin position="30"/>
        <end position="49"/>
    </location>
</feature>
<dbReference type="EMBL" id="UYSL01024004">
    <property type="protein sequence ID" value="VDL82966.1"/>
    <property type="molecule type" value="Genomic_DNA"/>
</dbReference>